<comment type="similarity">
    <text evidence="4">Belongs to the SprT family.</text>
</comment>
<sequence>MTEQQLQALVEELSLRYFKRPFIHRAYFNRRLKTTGGRYLLTSHDIEINEKMLTKHGKATLIGTIKHELCHYHLHLTGQGYRHRDQDFKQLLHQVGGLRYAPASSKNYRYTYCCQKCGQSYLRQRQIDIKRFVCSRCHGKLRLLKKI</sequence>
<keyword evidence="2 4" id="KW-0479">Metal-binding</keyword>
<dbReference type="NCBIfam" id="NF003339">
    <property type="entry name" value="PRK04351.1"/>
    <property type="match status" value="1"/>
</dbReference>
<feature type="active site" evidence="4">
    <location>
        <position position="68"/>
    </location>
</feature>
<keyword evidence="3 4" id="KW-0862">Zinc</keyword>
<evidence type="ECO:0000256" key="4">
    <source>
        <dbReference type="HAMAP-Rule" id="MF_00745"/>
    </source>
</evidence>
<dbReference type="InterPro" id="IPR023524">
    <property type="entry name" value="Uncharacterised_SprT-like"/>
</dbReference>
<feature type="domain" description="SprT-like" evidence="5">
    <location>
        <begin position="4"/>
        <end position="144"/>
    </location>
</feature>
<evidence type="ECO:0000256" key="2">
    <source>
        <dbReference type="ARBA" id="ARBA00022723"/>
    </source>
</evidence>
<dbReference type="EMBL" id="AYYN01000143">
    <property type="protein sequence ID" value="KRM73439.1"/>
    <property type="molecule type" value="Genomic_DNA"/>
</dbReference>
<keyword evidence="1 4" id="KW-0963">Cytoplasm</keyword>
<dbReference type="RefSeq" id="WP_056959686.1">
    <property type="nucleotide sequence ID" value="NZ_AYYN01000143.1"/>
</dbReference>
<evidence type="ECO:0000313" key="7">
    <source>
        <dbReference type="Proteomes" id="UP000051612"/>
    </source>
</evidence>
<dbReference type="Proteomes" id="UP000051612">
    <property type="component" value="Unassembled WGS sequence"/>
</dbReference>
<dbReference type="AlphaFoldDB" id="A0A0R2B2E8"/>
<evidence type="ECO:0000259" key="5">
    <source>
        <dbReference type="SMART" id="SM00731"/>
    </source>
</evidence>
<dbReference type="HAMAP" id="MF_00745">
    <property type="entry name" value="SprT_like"/>
    <property type="match status" value="1"/>
</dbReference>
<comment type="subcellular location">
    <subcellularLocation>
        <location evidence="4">Cytoplasm</location>
    </subcellularLocation>
</comment>
<dbReference type="SMART" id="SM00731">
    <property type="entry name" value="SprT"/>
    <property type="match status" value="1"/>
</dbReference>
<dbReference type="PATRIC" id="fig|1423772.3.peg.1110"/>
<evidence type="ECO:0000313" key="6">
    <source>
        <dbReference type="EMBL" id="KRM73439.1"/>
    </source>
</evidence>
<dbReference type="GO" id="GO:0008270">
    <property type="term" value="F:zinc ion binding"/>
    <property type="evidence" value="ECO:0007669"/>
    <property type="project" value="UniProtKB-UniRule"/>
</dbReference>
<dbReference type="GO" id="GO:0005737">
    <property type="term" value="C:cytoplasm"/>
    <property type="evidence" value="ECO:0007669"/>
    <property type="project" value="UniProtKB-SubCell"/>
</dbReference>
<dbReference type="GO" id="GO:0006950">
    <property type="term" value="P:response to stress"/>
    <property type="evidence" value="ECO:0007669"/>
    <property type="project" value="UniProtKB-ARBA"/>
</dbReference>
<accession>A0A0R2B2E8</accession>
<dbReference type="InterPro" id="IPR006640">
    <property type="entry name" value="SprT-like_domain"/>
</dbReference>
<evidence type="ECO:0000256" key="3">
    <source>
        <dbReference type="ARBA" id="ARBA00022833"/>
    </source>
</evidence>
<dbReference type="Pfam" id="PF10263">
    <property type="entry name" value="SprT-like"/>
    <property type="match status" value="1"/>
</dbReference>
<comment type="cofactor">
    <cofactor evidence="4">
        <name>Zn(2+)</name>
        <dbReference type="ChEBI" id="CHEBI:29105"/>
    </cofactor>
    <text evidence="4">Binds 1 zinc ion.</text>
</comment>
<protein>
    <recommendedName>
        <fullName evidence="4">Protein SprT-like</fullName>
    </recommendedName>
</protein>
<name>A0A0R2B2E8_9LACO</name>
<feature type="binding site" evidence="4">
    <location>
        <position position="71"/>
    </location>
    <ligand>
        <name>Zn(2+)</name>
        <dbReference type="ChEBI" id="CHEBI:29105"/>
    </ligand>
</feature>
<proteinExistence type="inferred from homology"/>
<gene>
    <name evidence="6" type="ORF">FC48_GL001032</name>
</gene>
<reference evidence="6 7" key="1">
    <citation type="journal article" date="2015" name="Genome Announc.">
        <title>Expanding the biotechnology potential of lactobacilli through comparative genomics of 213 strains and associated genera.</title>
        <authorList>
            <person name="Sun Z."/>
            <person name="Harris H.M."/>
            <person name="McCann A."/>
            <person name="Guo C."/>
            <person name="Argimon S."/>
            <person name="Zhang W."/>
            <person name="Yang X."/>
            <person name="Jeffery I.B."/>
            <person name="Cooney J.C."/>
            <person name="Kagawa T.F."/>
            <person name="Liu W."/>
            <person name="Song Y."/>
            <person name="Salvetti E."/>
            <person name="Wrobel A."/>
            <person name="Rasinkangas P."/>
            <person name="Parkhill J."/>
            <person name="Rea M.C."/>
            <person name="O'Sullivan O."/>
            <person name="Ritari J."/>
            <person name="Douillard F.P."/>
            <person name="Paul Ross R."/>
            <person name="Yang R."/>
            <person name="Briner A.E."/>
            <person name="Felis G.E."/>
            <person name="de Vos W.M."/>
            <person name="Barrangou R."/>
            <person name="Klaenhammer T.R."/>
            <person name="Caufield P.W."/>
            <person name="Cui Y."/>
            <person name="Zhang H."/>
            <person name="O'Toole P.W."/>
        </authorList>
    </citation>
    <scope>NUCLEOTIDE SEQUENCE [LARGE SCALE GENOMIC DNA]</scope>
    <source>
        <strain evidence="6 7">DSM 20452</strain>
    </source>
</reference>
<comment type="caution">
    <text evidence="6">The sequence shown here is derived from an EMBL/GenBank/DDBJ whole genome shotgun (WGS) entry which is preliminary data.</text>
</comment>
<evidence type="ECO:0000256" key="1">
    <source>
        <dbReference type="ARBA" id="ARBA00022490"/>
    </source>
</evidence>
<organism evidence="6 7">
    <name type="scientific">Ligilactobacillus murinus DSM 20452 = NBRC 14221</name>
    <dbReference type="NCBI Taxonomy" id="1423772"/>
    <lineage>
        <taxon>Bacteria</taxon>
        <taxon>Bacillati</taxon>
        <taxon>Bacillota</taxon>
        <taxon>Bacilli</taxon>
        <taxon>Lactobacillales</taxon>
        <taxon>Lactobacillaceae</taxon>
        <taxon>Ligilactobacillus</taxon>
    </lineage>
</organism>
<feature type="binding site" evidence="4">
    <location>
        <position position="67"/>
    </location>
    <ligand>
        <name>Zn(2+)</name>
        <dbReference type="ChEBI" id="CHEBI:29105"/>
    </ligand>
</feature>